<evidence type="ECO:0000256" key="1">
    <source>
        <dbReference type="SAM" id="MobiDB-lite"/>
    </source>
</evidence>
<accession>A0ABQ9HJ86</accession>
<feature type="region of interest" description="Disordered" evidence="1">
    <location>
        <begin position="348"/>
        <end position="373"/>
    </location>
</feature>
<dbReference type="EMBL" id="JARBHB010000005">
    <property type="protein sequence ID" value="KAJ8884302.1"/>
    <property type="molecule type" value="Genomic_DNA"/>
</dbReference>
<comment type="caution">
    <text evidence="2">The sequence shown here is derived from an EMBL/GenBank/DDBJ whole genome shotgun (WGS) entry which is preliminary data.</text>
</comment>
<feature type="compositionally biased region" description="Basic and acidic residues" evidence="1">
    <location>
        <begin position="364"/>
        <end position="373"/>
    </location>
</feature>
<proteinExistence type="predicted"/>
<sequence length="489" mass="53385">MAHGTCLATRQRLYEQGKAATRRGSCHLSHGLDSQLTPRALHFQEIRPAVPLGRFLGIPTCSVTSVPVRRRAQLLLGEKPCEFVGSKVNIVYIRGKGKGHRHPTWGPYFVRSRSKSKSPTSKMAAVLCDNMTAGRHRIPSPLCQNGHNQSTWLLNRKGIKPLCHVKVRVRFANVMCKGVVQRRVPARQAGRHATRRKTVVVRLCEGCAASSRGSCFAHSDSHQHETTTALGGFAVVIGRTTLRNESTATSDFTILSTRQYVTPWEAATAVRAPFATKLLWSEDLRSGHRLLWDCCSPPTIHSLLGPSGCSHHGLGVAPTAAPGFGPASAHSMPGCTATRGARLSLPGRAQGGEGAAEQWGQCSKGREVTTDNSHHGSFSNHVSLLGSHTLLEKLSLPNNWYLQQAYLSVSDGESSSRKTENNSFSDYSATVELLPNQRYELLASTFAARLIDAQIVNDRISTGADFETFFLEVQSPSVRFNYGISAYYD</sequence>
<keyword evidence="3" id="KW-1185">Reference proteome</keyword>
<evidence type="ECO:0000313" key="2">
    <source>
        <dbReference type="EMBL" id="KAJ8884302.1"/>
    </source>
</evidence>
<gene>
    <name evidence="2" type="ORF">PR048_016159</name>
</gene>
<protein>
    <submittedName>
        <fullName evidence="2">Uncharacterized protein</fullName>
    </submittedName>
</protein>
<name>A0ABQ9HJ86_9NEOP</name>
<organism evidence="2 3">
    <name type="scientific">Dryococelus australis</name>
    <dbReference type="NCBI Taxonomy" id="614101"/>
    <lineage>
        <taxon>Eukaryota</taxon>
        <taxon>Metazoa</taxon>
        <taxon>Ecdysozoa</taxon>
        <taxon>Arthropoda</taxon>
        <taxon>Hexapoda</taxon>
        <taxon>Insecta</taxon>
        <taxon>Pterygota</taxon>
        <taxon>Neoptera</taxon>
        <taxon>Polyneoptera</taxon>
        <taxon>Phasmatodea</taxon>
        <taxon>Verophasmatodea</taxon>
        <taxon>Anareolatae</taxon>
        <taxon>Phasmatidae</taxon>
        <taxon>Eurycanthinae</taxon>
        <taxon>Dryococelus</taxon>
    </lineage>
</organism>
<evidence type="ECO:0000313" key="3">
    <source>
        <dbReference type="Proteomes" id="UP001159363"/>
    </source>
</evidence>
<reference evidence="2 3" key="1">
    <citation type="submission" date="2023-02" db="EMBL/GenBank/DDBJ databases">
        <title>LHISI_Scaffold_Assembly.</title>
        <authorList>
            <person name="Stuart O.P."/>
            <person name="Cleave R."/>
            <person name="Magrath M.J.L."/>
            <person name="Mikheyev A.S."/>
        </authorList>
    </citation>
    <scope>NUCLEOTIDE SEQUENCE [LARGE SCALE GENOMIC DNA]</scope>
    <source>
        <strain evidence="2">Daus_M_001</strain>
        <tissue evidence="2">Leg muscle</tissue>
    </source>
</reference>
<dbReference type="Proteomes" id="UP001159363">
    <property type="component" value="Chromosome 4"/>
</dbReference>